<gene>
    <name evidence="2" type="ORF">TNCV_1364061</name>
</gene>
<reference evidence="2" key="1">
    <citation type="submission" date="2020-08" db="EMBL/GenBank/DDBJ databases">
        <title>Multicomponent nature underlies the extraordinary mechanical properties of spider dragline silk.</title>
        <authorList>
            <person name="Kono N."/>
            <person name="Nakamura H."/>
            <person name="Mori M."/>
            <person name="Yoshida Y."/>
            <person name="Ohtoshi R."/>
            <person name="Malay A.D."/>
            <person name="Moran D.A.P."/>
            <person name="Tomita M."/>
            <person name="Numata K."/>
            <person name="Arakawa K."/>
        </authorList>
    </citation>
    <scope>NUCLEOTIDE SEQUENCE</scope>
</reference>
<dbReference type="Proteomes" id="UP000887159">
    <property type="component" value="Unassembled WGS sequence"/>
</dbReference>
<evidence type="ECO:0000256" key="1">
    <source>
        <dbReference type="SAM" id="Phobius"/>
    </source>
</evidence>
<comment type="caution">
    <text evidence="2">The sequence shown here is derived from an EMBL/GenBank/DDBJ whole genome shotgun (WGS) entry which is preliminary data.</text>
</comment>
<keyword evidence="1" id="KW-0812">Transmembrane</keyword>
<feature type="transmembrane region" description="Helical" evidence="1">
    <location>
        <begin position="27"/>
        <end position="48"/>
    </location>
</feature>
<keyword evidence="1" id="KW-0472">Membrane</keyword>
<keyword evidence="3" id="KW-1185">Reference proteome</keyword>
<keyword evidence="1" id="KW-1133">Transmembrane helix</keyword>
<dbReference type="AlphaFoldDB" id="A0A8X6RUS8"/>
<dbReference type="EMBL" id="BMAU01021224">
    <property type="protein sequence ID" value="GFY01001.1"/>
    <property type="molecule type" value="Genomic_DNA"/>
</dbReference>
<protein>
    <submittedName>
        <fullName evidence="2">Uncharacterized protein</fullName>
    </submittedName>
</protein>
<proteinExistence type="predicted"/>
<sequence length="75" mass="8478">MIFSKFLTRSSEEWSWLLHFRSTQKTGAQAAITFPSWIVLVLSLMLTIRTGMTAFERSTTDEAISTPPFELSGYG</sequence>
<accession>A0A8X6RUS8</accession>
<organism evidence="2 3">
    <name type="scientific">Trichonephila clavipes</name>
    <name type="common">Golden silk orbweaver</name>
    <name type="synonym">Nephila clavipes</name>
    <dbReference type="NCBI Taxonomy" id="2585209"/>
    <lineage>
        <taxon>Eukaryota</taxon>
        <taxon>Metazoa</taxon>
        <taxon>Ecdysozoa</taxon>
        <taxon>Arthropoda</taxon>
        <taxon>Chelicerata</taxon>
        <taxon>Arachnida</taxon>
        <taxon>Araneae</taxon>
        <taxon>Araneomorphae</taxon>
        <taxon>Entelegynae</taxon>
        <taxon>Araneoidea</taxon>
        <taxon>Nephilidae</taxon>
        <taxon>Trichonephila</taxon>
    </lineage>
</organism>
<evidence type="ECO:0000313" key="2">
    <source>
        <dbReference type="EMBL" id="GFY01001.1"/>
    </source>
</evidence>
<evidence type="ECO:0000313" key="3">
    <source>
        <dbReference type="Proteomes" id="UP000887159"/>
    </source>
</evidence>
<name>A0A8X6RUS8_TRICX</name>